<organism evidence="6 7">
    <name type="scientific">Dorea acetigenes</name>
    <dbReference type="NCBI Taxonomy" id="2981787"/>
    <lineage>
        <taxon>Bacteria</taxon>
        <taxon>Bacillati</taxon>
        <taxon>Bacillota</taxon>
        <taxon>Clostridia</taxon>
        <taxon>Lachnospirales</taxon>
        <taxon>Lachnospiraceae</taxon>
        <taxon>Dorea</taxon>
    </lineage>
</organism>
<dbReference type="InterPro" id="IPR000277">
    <property type="entry name" value="Cys/Met-Metab_PyrdxlP-dep_enz"/>
</dbReference>
<evidence type="ECO:0000313" key="7">
    <source>
        <dbReference type="Proteomes" id="UP001652431"/>
    </source>
</evidence>
<dbReference type="InterPro" id="IPR015424">
    <property type="entry name" value="PyrdxlP-dep_Trfase"/>
</dbReference>
<dbReference type="Gene3D" id="3.40.640.10">
    <property type="entry name" value="Type I PLP-dependent aspartate aminotransferase-like (Major domain)"/>
    <property type="match status" value="1"/>
</dbReference>
<evidence type="ECO:0000313" key="6">
    <source>
        <dbReference type="EMBL" id="MCU6687197.1"/>
    </source>
</evidence>
<evidence type="ECO:0000256" key="2">
    <source>
        <dbReference type="ARBA" id="ARBA00009077"/>
    </source>
</evidence>
<keyword evidence="3" id="KW-0808">Transferase</keyword>
<dbReference type="InterPro" id="IPR015422">
    <property type="entry name" value="PyrdxlP-dep_Trfase_small"/>
</dbReference>
<dbReference type="PIRSF" id="PIRSF001434">
    <property type="entry name" value="CGS"/>
    <property type="match status" value="1"/>
</dbReference>
<gene>
    <name evidence="6" type="ORF">OCV99_11725</name>
</gene>
<dbReference type="PANTHER" id="PTHR43797">
    <property type="entry name" value="HOMOCYSTEINE/CYSTEINE SYNTHASE"/>
    <property type="match status" value="1"/>
</dbReference>
<dbReference type="CDD" id="cd00614">
    <property type="entry name" value="CGS_like"/>
    <property type="match status" value="1"/>
</dbReference>
<dbReference type="InterPro" id="IPR015421">
    <property type="entry name" value="PyrdxlP-dep_Trfase_major"/>
</dbReference>
<dbReference type="InterPro" id="IPR054542">
    <property type="entry name" value="Cys_met_metab_PP"/>
</dbReference>
<accession>A0ABT2RP59</accession>
<dbReference type="Pfam" id="PF01053">
    <property type="entry name" value="Cys_Met_Meta_PP"/>
    <property type="match status" value="1"/>
</dbReference>
<evidence type="ECO:0000256" key="5">
    <source>
        <dbReference type="RuleBase" id="RU362118"/>
    </source>
</evidence>
<keyword evidence="4 5" id="KW-0663">Pyridoxal phosphate</keyword>
<name>A0ABT2RP59_9FIRM</name>
<comment type="caution">
    <text evidence="6">The sequence shown here is derived from an EMBL/GenBank/DDBJ whole genome shotgun (WGS) entry which is preliminary data.</text>
</comment>
<evidence type="ECO:0000256" key="1">
    <source>
        <dbReference type="ARBA" id="ARBA00001933"/>
    </source>
</evidence>
<dbReference type="EMBL" id="JAOQJU010000015">
    <property type="protein sequence ID" value="MCU6687197.1"/>
    <property type="molecule type" value="Genomic_DNA"/>
</dbReference>
<dbReference type="NCBIfam" id="TIGR01326">
    <property type="entry name" value="OAH_OAS_sulfhy"/>
    <property type="match status" value="1"/>
</dbReference>
<comment type="similarity">
    <text evidence="2 5">Belongs to the trans-sulfuration enzymes family.</text>
</comment>
<sequence>MGEKIARENRKFKFETLQLHVGQETPDPVTDARAVPIYQTSSYVFRNSDHAAARFGLADAGNIYGRLTNPTEDVFEKRIAALEGGVAALAVASGAAAISYTIENLAQNGDHIVSAKNIYGGSYNLLAHTLPQYGIQTTFVDIFNYDQVEAAIQDNTKAIFIETLGNPNSDVVDIEAVANLAHKHKIPLVVDNTFATPYLVRPIEYGADIVVHSATKFIGGHGTTIGGVIIDSGKFDWEASGKFASLTDPNPSYHGVSFTKAVGAAAFVTKIRAILLRDTGATLSPFHAFFFLQGLETLSLRVERHVENALKVVEYLKNHPQVEAVHHPSVTEDESQKALYKKYFPKGGGSIFTFEIKGDAQKAKDFIDNLELFSLLANVADVKSLVIHPATTTHSQCTEEELLDQGIRPNTIRLSIGTENIDDIIQDLEEAFKAVQE</sequence>
<dbReference type="InterPro" id="IPR006235">
    <property type="entry name" value="OAc-hSer/O-AcSer_sulfhydrylase"/>
</dbReference>
<dbReference type="SUPFAM" id="SSF53383">
    <property type="entry name" value="PLP-dependent transferases"/>
    <property type="match status" value="1"/>
</dbReference>
<dbReference type="PANTHER" id="PTHR43797:SF2">
    <property type="entry name" value="HOMOCYSTEINE_CYSTEINE SYNTHASE"/>
    <property type="match status" value="1"/>
</dbReference>
<comment type="cofactor">
    <cofactor evidence="1 5">
        <name>pyridoxal 5'-phosphate</name>
        <dbReference type="ChEBI" id="CHEBI:597326"/>
    </cofactor>
</comment>
<dbReference type="PROSITE" id="PS00868">
    <property type="entry name" value="CYS_MET_METAB_PP"/>
    <property type="match status" value="1"/>
</dbReference>
<evidence type="ECO:0000256" key="4">
    <source>
        <dbReference type="ARBA" id="ARBA00022898"/>
    </source>
</evidence>
<protein>
    <submittedName>
        <fullName evidence="6">O-acetylhomoserine aminocarboxypropyltransferase/cysteine synthase</fullName>
    </submittedName>
</protein>
<proteinExistence type="inferred from homology"/>
<evidence type="ECO:0000256" key="3">
    <source>
        <dbReference type="ARBA" id="ARBA00022679"/>
    </source>
</evidence>
<dbReference type="RefSeq" id="WP_158370706.1">
    <property type="nucleotide sequence ID" value="NZ_JAOQJU010000015.1"/>
</dbReference>
<dbReference type="Gene3D" id="3.90.1150.10">
    <property type="entry name" value="Aspartate Aminotransferase, domain 1"/>
    <property type="match status" value="1"/>
</dbReference>
<keyword evidence="7" id="KW-1185">Reference proteome</keyword>
<reference evidence="6 7" key="1">
    <citation type="journal article" date="2021" name="ISME Commun">
        <title>Automated analysis of genomic sequences facilitates high-throughput and comprehensive description of bacteria.</title>
        <authorList>
            <person name="Hitch T.C.A."/>
        </authorList>
    </citation>
    <scope>NUCLEOTIDE SEQUENCE [LARGE SCALE GENOMIC DNA]</scope>
    <source>
        <strain evidence="6 7">Sanger_03</strain>
    </source>
</reference>
<dbReference type="Proteomes" id="UP001652431">
    <property type="component" value="Unassembled WGS sequence"/>
</dbReference>